<evidence type="ECO:0000256" key="1">
    <source>
        <dbReference type="ARBA" id="ARBA00022801"/>
    </source>
</evidence>
<dbReference type="GO" id="GO:0006508">
    <property type="term" value="P:proteolysis"/>
    <property type="evidence" value="ECO:0007669"/>
    <property type="project" value="InterPro"/>
</dbReference>
<dbReference type="EMBL" id="LBHB01000002">
    <property type="protein sequence ID" value="KLE34848.1"/>
    <property type="molecule type" value="Genomic_DNA"/>
</dbReference>
<keyword evidence="4" id="KW-1185">Reference proteome</keyword>
<organism evidence="3 4">
    <name type="scientific">Aurantiacibacter luteus</name>
    <dbReference type="NCBI Taxonomy" id="1581420"/>
    <lineage>
        <taxon>Bacteria</taxon>
        <taxon>Pseudomonadati</taxon>
        <taxon>Pseudomonadota</taxon>
        <taxon>Alphaproteobacteria</taxon>
        <taxon>Sphingomonadales</taxon>
        <taxon>Erythrobacteraceae</taxon>
        <taxon>Aurantiacibacter</taxon>
    </lineage>
</organism>
<reference evidence="3 4" key="1">
    <citation type="submission" date="2015-04" db="EMBL/GenBank/DDBJ databases">
        <title>The draft genome sequence of Erythrobacter luteus KA37.</title>
        <authorList>
            <person name="Zhuang L."/>
            <person name="Liu Y."/>
            <person name="Shao Z."/>
        </authorList>
    </citation>
    <scope>NUCLEOTIDE SEQUENCE [LARGE SCALE GENOMIC DNA]</scope>
    <source>
        <strain evidence="3 4">KA37</strain>
    </source>
</reference>
<proteinExistence type="predicted"/>
<dbReference type="GO" id="GO:0052689">
    <property type="term" value="F:carboxylic ester hydrolase activity"/>
    <property type="evidence" value="ECO:0007669"/>
    <property type="project" value="TreeGrafter"/>
</dbReference>
<comment type="caution">
    <text evidence="3">The sequence shown here is derived from an EMBL/GenBank/DDBJ whole genome shotgun (WGS) entry which is preliminary data.</text>
</comment>
<keyword evidence="1" id="KW-0378">Hydrolase</keyword>
<evidence type="ECO:0000313" key="4">
    <source>
        <dbReference type="Proteomes" id="UP000053464"/>
    </source>
</evidence>
<dbReference type="Gene3D" id="3.40.50.1820">
    <property type="entry name" value="alpha/beta hydrolase"/>
    <property type="match status" value="1"/>
</dbReference>
<dbReference type="Proteomes" id="UP000053464">
    <property type="component" value="Unassembled WGS sequence"/>
</dbReference>
<accession>A0A0G9MZY1</accession>
<dbReference type="InterPro" id="IPR053145">
    <property type="entry name" value="AB_hydrolase_Est10"/>
</dbReference>
<dbReference type="GO" id="GO:0004252">
    <property type="term" value="F:serine-type endopeptidase activity"/>
    <property type="evidence" value="ECO:0007669"/>
    <property type="project" value="InterPro"/>
</dbReference>
<dbReference type="Pfam" id="PF12146">
    <property type="entry name" value="Hydrolase_4"/>
    <property type="match status" value="1"/>
</dbReference>
<protein>
    <recommendedName>
        <fullName evidence="2">Serine aminopeptidase S33 domain-containing protein</fullName>
    </recommendedName>
</protein>
<feature type="domain" description="Serine aminopeptidase S33" evidence="2">
    <location>
        <begin position="190"/>
        <end position="424"/>
    </location>
</feature>
<gene>
    <name evidence="3" type="ORF">AAW00_08385</name>
</gene>
<dbReference type="InterPro" id="IPR002471">
    <property type="entry name" value="Pept_S9_AS"/>
</dbReference>
<dbReference type="InterPro" id="IPR029058">
    <property type="entry name" value="AB_hydrolase_fold"/>
</dbReference>
<dbReference type="PROSITE" id="PS00708">
    <property type="entry name" value="PRO_ENDOPEP_SER"/>
    <property type="match status" value="1"/>
</dbReference>
<dbReference type="PANTHER" id="PTHR43265:SF1">
    <property type="entry name" value="ESTERASE ESTD"/>
    <property type="match status" value="1"/>
</dbReference>
<evidence type="ECO:0000313" key="3">
    <source>
        <dbReference type="EMBL" id="KLE34848.1"/>
    </source>
</evidence>
<sequence length="463" mass="48130">MTLPLDFAPGELPSAPVVEGLDGSWRGVLQMNQARLRLVVNVVTGDNGTLATLDSPDQAATGLPLTGLARDGQQVSFAYAPGGQGFSGTLSADGSELVGEWSLPGTDPLPLTLVRGELAGPAARNRPQMPQAPFPYTVEEVAFGNPDFPDVRLAGTLTLPEGEGPFPAAVLITGSGPQDRDESLMGHKPFAVLADHLTRSGMAVLRFDDRGVGGSSGDYASATSADLATDANAAARYLASRADIRADAVGFIGHSEGGMIGPIAMADNPAVAFLVMLAGPGTRLDELLLAQRRLVGERMGMAQDVLDRGEPVLDRFYAALASGEDEAASLAAARAVLTPEAMEAMGAPPGASPDMMLSEYGTPWFRYFLAYDPVPNLARIAVPLLAINGSLDLQVPAGANLAAIAAATAGNPDVTAIELPGLNHLFQTATTGSPGEYAEIEETFAPSALAIVSDWLQERFIER</sequence>
<dbReference type="AlphaFoldDB" id="A0A0G9MZY1"/>
<dbReference type="PATRIC" id="fig|1581420.6.peg.1722"/>
<evidence type="ECO:0000259" key="2">
    <source>
        <dbReference type="Pfam" id="PF12146"/>
    </source>
</evidence>
<name>A0A0G9MZY1_9SPHN</name>
<dbReference type="PANTHER" id="PTHR43265">
    <property type="entry name" value="ESTERASE ESTD"/>
    <property type="match status" value="1"/>
</dbReference>
<dbReference type="SUPFAM" id="SSF53474">
    <property type="entry name" value="alpha/beta-Hydrolases"/>
    <property type="match status" value="1"/>
</dbReference>
<dbReference type="InterPro" id="IPR022742">
    <property type="entry name" value="Hydrolase_4"/>
</dbReference>